<accession>A0A0F7L7S3</accession>
<feature type="region of interest" description="Disordered" evidence="1">
    <location>
        <begin position="1"/>
        <end position="29"/>
    </location>
</feature>
<proteinExistence type="predicted"/>
<reference evidence="2" key="2">
    <citation type="submission" date="2015-03" db="EMBL/GenBank/DDBJ databases">
        <authorList>
            <person name="Chow C.-E.T."/>
            <person name="Winget D.M."/>
            <person name="White R.A.III."/>
            <person name="Hallam S.J."/>
            <person name="Suttle C.A."/>
        </authorList>
    </citation>
    <scope>NUCLEOTIDE SEQUENCE</scope>
    <source>
        <strain evidence="2">Oxic1_1</strain>
    </source>
</reference>
<dbReference type="EMBL" id="KR029596">
    <property type="protein sequence ID" value="AKH47598.1"/>
    <property type="molecule type" value="Genomic_DNA"/>
</dbReference>
<evidence type="ECO:0000313" key="2">
    <source>
        <dbReference type="EMBL" id="AKH47598.1"/>
    </source>
</evidence>
<name>A0A0F7L7S3_9VIRU</name>
<reference evidence="2" key="1">
    <citation type="journal article" date="2015" name="Front. Microbiol.">
        <title>Combining genomic sequencing methods to explore viral diversity and reveal potential virus-host interactions.</title>
        <authorList>
            <person name="Chow C.E."/>
            <person name="Winget D.M."/>
            <person name="White R.A.III."/>
            <person name="Hallam S.J."/>
            <person name="Suttle C.A."/>
        </authorList>
    </citation>
    <scope>NUCLEOTIDE SEQUENCE</scope>
    <source>
        <strain evidence="2">Oxic1_1</strain>
    </source>
</reference>
<protein>
    <submittedName>
        <fullName evidence="2">Uncharacterized protein</fullName>
    </submittedName>
</protein>
<sequence length="75" mass="8136">MTATASQSHPCCAAISSNTSRSSHKQAADPMTTATLSSYIYFPLIRRSTNHHVTAISVRNKTCKTIFSCSTEPVM</sequence>
<evidence type="ECO:0000256" key="1">
    <source>
        <dbReference type="SAM" id="MobiDB-lite"/>
    </source>
</evidence>
<organism evidence="2">
    <name type="scientific">uncultured marine virus</name>
    <dbReference type="NCBI Taxonomy" id="186617"/>
    <lineage>
        <taxon>Viruses</taxon>
        <taxon>environmental samples</taxon>
    </lineage>
</organism>
<feature type="compositionally biased region" description="Polar residues" evidence="1">
    <location>
        <begin position="1"/>
        <end position="21"/>
    </location>
</feature>